<evidence type="ECO:0000256" key="1">
    <source>
        <dbReference type="ARBA" id="ARBA00008791"/>
    </source>
</evidence>
<feature type="domain" description="UspA" evidence="2">
    <location>
        <begin position="12"/>
        <end position="146"/>
    </location>
</feature>
<proteinExistence type="inferred from homology"/>
<dbReference type="PANTHER" id="PTHR46268:SF6">
    <property type="entry name" value="UNIVERSAL STRESS PROTEIN UP12"/>
    <property type="match status" value="1"/>
</dbReference>
<dbReference type="Proteomes" id="UP001240150">
    <property type="component" value="Chromosome"/>
</dbReference>
<evidence type="ECO:0000313" key="3">
    <source>
        <dbReference type="EMBL" id="WIM92857.1"/>
    </source>
</evidence>
<protein>
    <submittedName>
        <fullName evidence="3">Universal stress protein</fullName>
    </submittedName>
</protein>
<accession>A0ABY8W5R9</accession>
<sequence>MAGQRPARAGEPVLVGTDGSAPAQAAVRWAAVEAQRRGTTLTVLCAYDPAGAALPWRSRQDPATAAVLAEATVADARAALGALAPTVSVRTVVAPGQPAAVLLQHSGDAGLLVVGHRGRGGLTSLLLGSVGQRVSTHARCTTAVVRGRSFAIDGPVVVGVDSSPGGRAALRAALDAARLRHAPVLALHAYAEALPPVASGLHPTLPTGPEELAKSRMDEVVGLLAGGQADFPDVQVRSQVAAGSAAGLLVGASYHAQLMVVGNHGRGSPLGSVGQQLLHHADCPVLIAR</sequence>
<dbReference type="PRINTS" id="PR01438">
    <property type="entry name" value="UNVRSLSTRESS"/>
</dbReference>
<dbReference type="SUPFAM" id="SSF52402">
    <property type="entry name" value="Adenine nucleotide alpha hydrolases-like"/>
    <property type="match status" value="2"/>
</dbReference>
<comment type="similarity">
    <text evidence="1">Belongs to the universal stress protein A family.</text>
</comment>
<dbReference type="InterPro" id="IPR006015">
    <property type="entry name" value="Universal_stress_UspA"/>
</dbReference>
<evidence type="ECO:0000259" key="2">
    <source>
        <dbReference type="Pfam" id="PF00582"/>
    </source>
</evidence>
<feature type="domain" description="UspA" evidence="2">
    <location>
        <begin position="155"/>
        <end position="289"/>
    </location>
</feature>
<dbReference type="Gene3D" id="3.40.50.620">
    <property type="entry name" value="HUPs"/>
    <property type="match status" value="2"/>
</dbReference>
<dbReference type="RefSeq" id="WP_284914064.1">
    <property type="nucleotide sequence ID" value="NZ_CP126980.1"/>
</dbReference>
<reference evidence="3 4" key="1">
    <citation type="submission" date="2023-06" db="EMBL/GenBank/DDBJ databases">
        <authorList>
            <person name="Yushchuk O."/>
            <person name="Binda E."/>
            <person name="Ruckert-Reed C."/>
            <person name="Fedorenko V."/>
            <person name="Kalinowski J."/>
            <person name="Marinelli F."/>
        </authorList>
    </citation>
    <scope>NUCLEOTIDE SEQUENCE [LARGE SCALE GENOMIC DNA]</scope>
    <source>
        <strain evidence="3 4">NRRL 3884</strain>
    </source>
</reference>
<organism evidence="3 4">
    <name type="scientific">Actinoplanes oblitus</name>
    <dbReference type="NCBI Taxonomy" id="3040509"/>
    <lineage>
        <taxon>Bacteria</taxon>
        <taxon>Bacillati</taxon>
        <taxon>Actinomycetota</taxon>
        <taxon>Actinomycetes</taxon>
        <taxon>Micromonosporales</taxon>
        <taxon>Micromonosporaceae</taxon>
        <taxon>Actinoplanes</taxon>
    </lineage>
</organism>
<keyword evidence="4" id="KW-1185">Reference proteome</keyword>
<evidence type="ECO:0000313" key="4">
    <source>
        <dbReference type="Proteomes" id="UP001240150"/>
    </source>
</evidence>
<dbReference type="InterPro" id="IPR006016">
    <property type="entry name" value="UspA"/>
</dbReference>
<dbReference type="Pfam" id="PF00582">
    <property type="entry name" value="Usp"/>
    <property type="match status" value="2"/>
</dbReference>
<dbReference type="EMBL" id="CP126980">
    <property type="protein sequence ID" value="WIM92857.1"/>
    <property type="molecule type" value="Genomic_DNA"/>
</dbReference>
<dbReference type="PANTHER" id="PTHR46268">
    <property type="entry name" value="STRESS RESPONSE PROTEIN NHAX"/>
    <property type="match status" value="1"/>
</dbReference>
<name>A0ABY8W5R9_9ACTN</name>
<gene>
    <name evidence="3" type="ORF">ACTOB_004815</name>
</gene>
<dbReference type="InterPro" id="IPR014729">
    <property type="entry name" value="Rossmann-like_a/b/a_fold"/>
</dbReference>